<comment type="caution">
    <text evidence="2">The sequence shown here is derived from an EMBL/GenBank/DDBJ whole genome shotgun (WGS) entry which is preliminary data.</text>
</comment>
<reference evidence="2 3" key="1">
    <citation type="submission" date="2019-12" db="EMBL/GenBank/DDBJ databases">
        <authorList>
            <person name="Alioto T."/>
            <person name="Alioto T."/>
            <person name="Gomez Garrido J."/>
        </authorList>
    </citation>
    <scope>NUCLEOTIDE SEQUENCE [LARGE SCALE GENOMIC DNA]</scope>
</reference>
<feature type="region of interest" description="Disordered" evidence="1">
    <location>
        <begin position="25"/>
        <end position="61"/>
    </location>
</feature>
<dbReference type="Gramene" id="OE9A008725T1">
    <property type="protein sequence ID" value="OE9A008725C1"/>
    <property type="gene ID" value="OE9A008725"/>
</dbReference>
<dbReference type="EMBL" id="CACTIH010000630">
    <property type="protein sequence ID" value="CAA2961823.1"/>
    <property type="molecule type" value="Genomic_DNA"/>
</dbReference>
<keyword evidence="3" id="KW-1185">Reference proteome</keyword>
<evidence type="ECO:0000256" key="1">
    <source>
        <dbReference type="SAM" id="MobiDB-lite"/>
    </source>
</evidence>
<dbReference type="Proteomes" id="UP000594638">
    <property type="component" value="Unassembled WGS sequence"/>
</dbReference>
<feature type="non-terminal residue" evidence="2">
    <location>
        <position position="61"/>
    </location>
</feature>
<name>A0A8S0Q5Y6_OLEEU</name>
<evidence type="ECO:0000313" key="2">
    <source>
        <dbReference type="EMBL" id="CAA2961823.1"/>
    </source>
</evidence>
<dbReference type="AlphaFoldDB" id="A0A8S0Q5Y6"/>
<organism evidence="2 3">
    <name type="scientific">Olea europaea subsp. europaea</name>
    <dbReference type="NCBI Taxonomy" id="158383"/>
    <lineage>
        <taxon>Eukaryota</taxon>
        <taxon>Viridiplantae</taxon>
        <taxon>Streptophyta</taxon>
        <taxon>Embryophyta</taxon>
        <taxon>Tracheophyta</taxon>
        <taxon>Spermatophyta</taxon>
        <taxon>Magnoliopsida</taxon>
        <taxon>eudicotyledons</taxon>
        <taxon>Gunneridae</taxon>
        <taxon>Pentapetalae</taxon>
        <taxon>asterids</taxon>
        <taxon>lamiids</taxon>
        <taxon>Lamiales</taxon>
        <taxon>Oleaceae</taxon>
        <taxon>Oleeae</taxon>
        <taxon>Olea</taxon>
    </lineage>
</organism>
<proteinExistence type="predicted"/>
<gene>
    <name evidence="2" type="ORF">OLEA9_A008725</name>
</gene>
<accession>A0A8S0Q5Y6</accession>
<sequence length="61" mass="6578">MESINVVDDDAFSKGESVENVVDLAYLSDDQGPTTEDKEQSIPKSPRSPNGIDISIKDPSP</sequence>
<protein>
    <submittedName>
        <fullName evidence="2">Uncharacterized protein</fullName>
    </submittedName>
</protein>
<evidence type="ECO:0000313" key="3">
    <source>
        <dbReference type="Proteomes" id="UP000594638"/>
    </source>
</evidence>